<dbReference type="Pfam" id="PF10328">
    <property type="entry name" value="7TM_GPCR_Srx"/>
    <property type="match status" value="1"/>
</dbReference>
<evidence type="ECO:0000256" key="3">
    <source>
        <dbReference type="ARBA" id="ARBA00022989"/>
    </source>
</evidence>
<feature type="transmembrane region" description="Helical" evidence="5">
    <location>
        <begin position="269"/>
        <end position="292"/>
    </location>
</feature>
<organism evidence="7 8">
    <name type="scientific">Steinernema glaseri</name>
    <dbReference type="NCBI Taxonomy" id="37863"/>
    <lineage>
        <taxon>Eukaryota</taxon>
        <taxon>Metazoa</taxon>
        <taxon>Ecdysozoa</taxon>
        <taxon>Nematoda</taxon>
        <taxon>Chromadorea</taxon>
        <taxon>Rhabditida</taxon>
        <taxon>Tylenchina</taxon>
        <taxon>Panagrolaimomorpha</taxon>
        <taxon>Strongyloidoidea</taxon>
        <taxon>Steinernematidae</taxon>
        <taxon>Steinernema</taxon>
    </lineage>
</organism>
<feature type="transmembrane region" description="Helical" evidence="5">
    <location>
        <begin position="38"/>
        <end position="58"/>
    </location>
</feature>
<feature type="transmembrane region" description="Helical" evidence="5">
    <location>
        <begin position="237"/>
        <end position="257"/>
    </location>
</feature>
<keyword evidence="2 5" id="KW-0812">Transmembrane</keyword>
<feature type="transmembrane region" description="Helical" evidence="5">
    <location>
        <begin position="113"/>
        <end position="133"/>
    </location>
</feature>
<evidence type="ECO:0000256" key="1">
    <source>
        <dbReference type="ARBA" id="ARBA00004370"/>
    </source>
</evidence>
<dbReference type="SUPFAM" id="SSF81321">
    <property type="entry name" value="Family A G protein-coupled receptor-like"/>
    <property type="match status" value="1"/>
</dbReference>
<evidence type="ECO:0000256" key="5">
    <source>
        <dbReference type="SAM" id="Phobius"/>
    </source>
</evidence>
<dbReference type="Proteomes" id="UP000095287">
    <property type="component" value="Unplaced"/>
</dbReference>
<evidence type="ECO:0000259" key="6">
    <source>
        <dbReference type="PROSITE" id="PS50262"/>
    </source>
</evidence>
<keyword evidence="7" id="KW-1185">Reference proteome</keyword>
<evidence type="ECO:0000313" key="8">
    <source>
        <dbReference type="WBParaSite" id="L893_g6223.t1"/>
    </source>
</evidence>
<evidence type="ECO:0000256" key="2">
    <source>
        <dbReference type="ARBA" id="ARBA00022692"/>
    </source>
</evidence>
<keyword evidence="3 5" id="KW-1133">Transmembrane helix</keyword>
<comment type="subcellular location">
    <subcellularLocation>
        <location evidence="1">Membrane</location>
    </subcellularLocation>
</comment>
<protein>
    <submittedName>
        <fullName evidence="8">G_PROTEIN_RECEP_F1_2 domain-containing protein</fullName>
    </submittedName>
</protein>
<dbReference type="GO" id="GO:0016020">
    <property type="term" value="C:membrane"/>
    <property type="evidence" value="ECO:0007669"/>
    <property type="project" value="UniProtKB-SubCell"/>
</dbReference>
<name>A0A1I8AJW3_9BILA</name>
<feature type="transmembrane region" description="Helical" evidence="5">
    <location>
        <begin position="154"/>
        <end position="176"/>
    </location>
</feature>
<feature type="transmembrane region" description="Helical" evidence="5">
    <location>
        <begin position="70"/>
        <end position="93"/>
    </location>
</feature>
<dbReference type="PROSITE" id="PS50262">
    <property type="entry name" value="G_PROTEIN_RECEP_F1_2"/>
    <property type="match status" value="1"/>
</dbReference>
<accession>A0A1I8AJW3</accession>
<evidence type="ECO:0000256" key="4">
    <source>
        <dbReference type="ARBA" id="ARBA00023136"/>
    </source>
</evidence>
<dbReference type="WBParaSite" id="L893_g6223.t1">
    <property type="protein sequence ID" value="L893_g6223.t1"/>
    <property type="gene ID" value="L893_g6223"/>
</dbReference>
<reference evidence="8" key="1">
    <citation type="submission" date="2016-11" db="UniProtKB">
        <authorList>
            <consortium name="WormBaseParasite"/>
        </authorList>
    </citation>
    <scope>IDENTIFICATION</scope>
</reference>
<dbReference type="AlphaFoldDB" id="A0A1I8AJW3"/>
<keyword evidence="4 5" id="KW-0472">Membrane</keyword>
<dbReference type="Gene3D" id="1.20.1070.10">
    <property type="entry name" value="Rhodopsin 7-helix transmembrane proteins"/>
    <property type="match status" value="1"/>
</dbReference>
<feature type="transmembrane region" description="Helical" evidence="5">
    <location>
        <begin position="196"/>
        <end position="216"/>
    </location>
</feature>
<sequence length="319" mass="36009">MTLIYYDPQFHKLLLTTPTPASYVVPTKVQIPQMPTGVLIIIFSTLFFALHALIVFTIRTSKKYAGDTTHLIIAHISVAAAVQLFCLMYAGLLTTLDAEISSVVNKVLGAIDMHVYTTMYLLLFVLAVNRLAIFSELYPLSTLQRPLPTKVMIALSWLLGAYFSAILLSSLSRYTFSHKTLEWQFEKNELFAFLNKSYIVFVIPPTVGTLLLYVCISSIVYRMRKKTTFAARCRPEVKFLVFNAIVFVMATIVLWITVAQDKILPRPPVSGAILTTYWIFECGVHAVVLLVLDSCLRRQVLKFVPARNKVSTSIQELRI</sequence>
<dbReference type="InterPro" id="IPR019430">
    <property type="entry name" value="7TM_GPCR_serpentine_rcpt_Srx"/>
</dbReference>
<proteinExistence type="predicted"/>
<evidence type="ECO:0000313" key="7">
    <source>
        <dbReference type="Proteomes" id="UP000095287"/>
    </source>
</evidence>
<feature type="domain" description="G-protein coupled receptors family 1 profile" evidence="6">
    <location>
        <begin position="50"/>
        <end position="249"/>
    </location>
</feature>
<dbReference type="InterPro" id="IPR017452">
    <property type="entry name" value="GPCR_Rhodpsn_7TM"/>
</dbReference>